<dbReference type="Proteomes" id="UP000215546">
    <property type="component" value="Unassembled WGS sequence"/>
</dbReference>
<comment type="caution">
    <text evidence="2">The sequence shown here is derived from an EMBL/GenBank/DDBJ whole genome shotgun (WGS) entry which is preliminary data.</text>
</comment>
<dbReference type="AlphaFoldDB" id="A0A233VRK9"/>
<evidence type="ECO:0000313" key="2">
    <source>
        <dbReference type="EMBL" id="OXZ35045.1"/>
    </source>
</evidence>
<sequence length="150" mass="17793">MKTRKIILMLMLAFISVVLSIVYVARSNKNINDLSEMSSSIEDYTIRFESDRGFGNDRFDIYSFSLKSRDNLKDFRQKNDELDQIFDNHFETMMVSEQEKNNQIQELKADIEKLKNSKHILYKYIEKDGTKKLYLYDKNANKGYCMILTI</sequence>
<name>A0A233VRK9_FINMA</name>
<proteinExistence type="predicted"/>
<keyword evidence="1" id="KW-0472">Membrane</keyword>
<organism evidence="2 3">
    <name type="scientific">Finegoldia magna</name>
    <name type="common">Peptostreptococcus magnus</name>
    <dbReference type="NCBI Taxonomy" id="1260"/>
    <lineage>
        <taxon>Bacteria</taxon>
        <taxon>Bacillati</taxon>
        <taxon>Bacillota</taxon>
        <taxon>Tissierellia</taxon>
        <taxon>Tissierellales</taxon>
        <taxon>Peptoniphilaceae</taxon>
        <taxon>Finegoldia</taxon>
    </lineage>
</organism>
<evidence type="ECO:0000313" key="3">
    <source>
        <dbReference type="Proteomes" id="UP000215546"/>
    </source>
</evidence>
<gene>
    <name evidence="2" type="ORF">B9N55_00090</name>
</gene>
<protein>
    <submittedName>
        <fullName evidence="2">Uncharacterized protein</fullName>
    </submittedName>
</protein>
<keyword evidence="1" id="KW-1133">Transmembrane helix</keyword>
<accession>A0A233VRK9</accession>
<keyword evidence="1" id="KW-0812">Transmembrane</keyword>
<dbReference type="EMBL" id="NDYE01000001">
    <property type="protein sequence ID" value="OXZ35045.1"/>
    <property type="molecule type" value="Genomic_DNA"/>
</dbReference>
<reference evidence="3" key="1">
    <citation type="submission" date="2017-04" db="EMBL/GenBank/DDBJ databases">
        <title>Finegoldia magna isolated from orthopedic joint implant-associated infections.</title>
        <authorList>
            <person name="Bjorklund S."/>
            <person name="Bruggemann H."/>
            <person name="Jensen A."/>
            <person name="Hellmark B."/>
            <person name="Soderquist B."/>
        </authorList>
    </citation>
    <scope>NUCLEOTIDE SEQUENCE [LARGE SCALE GENOMIC DNA]</scope>
    <source>
        <strain evidence="3">12T273</strain>
    </source>
</reference>
<feature type="transmembrane region" description="Helical" evidence="1">
    <location>
        <begin position="6"/>
        <end position="25"/>
    </location>
</feature>
<evidence type="ECO:0000256" key="1">
    <source>
        <dbReference type="SAM" id="Phobius"/>
    </source>
</evidence>
<dbReference type="RefSeq" id="WP_094207828.1">
    <property type="nucleotide sequence ID" value="NZ_NDYE01000001.1"/>
</dbReference>